<dbReference type="InterPro" id="IPR036890">
    <property type="entry name" value="HATPase_C_sf"/>
</dbReference>
<dbReference type="SUPFAM" id="SSF158472">
    <property type="entry name" value="HAMP domain-like"/>
    <property type="match status" value="1"/>
</dbReference>
<dbReference type="Gene3D" id="6.10.340.10">
    <property type="match status" value="1"/>
</dbReference>
<dbReference type="SMART" id="SM00304">
    <property type="entry name" value="HAMP"/>
    <property type="match status" value="1"/>
</dbReference>
<comment type="catalytic activity">
    <reaction evidence="1">
        <text>ATP + protein L-histidine = ADP + protein N-phospho-L-histidine.</text>
        <dbReference type="EC" id="2.7.13.3"/>
    </reaction>
</comment>
<dbReference type="EMBL" id="JABBNB010000025">
    <property type="protein sequence ID" value="NMO03649.1"/>
    <property type="molecule type" value="Genomic_DNA"/>
</dbReference>
<dbReference type="Pfam" id="PF00512">
    <property type="entry name" value="HisKA"/>
    <property type="match status" value="1"/>
</dbReference>
<keyword evidence="7" id="KW-0418">Kinase</keyword>
<dbReference type="SUPFAM" id="SSF47384">
    <property type="entry name" value="Homodimeric domain of signal transducing histidine kinase"/>
    <property type="match status" value="1"/>
</dbReference>
<gene>
    <name evidence="15" type="ORF">HH308_20755</name>
</gene>
<dbReference type="SMART" id="SM00388">
    <property type="entry name" value="HisKA"/>
    <property type="match status" value="1"/>
</dbReference>
<evidence type="ECO:0000256" key="4">
    <source>
        <dbReference type="ARBA" id="ARBA00022553"/>
    </source>
</evidence>
<reference evidence="15 16" key="1">
    <citation type="submission" date="2020-04" db="EMBL/GenBank/DDBJ databases">
        <title>Gordonia sp. nov. TBRC 11910.</title>
        <authorList>
            <person name="Suriyachadkun C."/>
        </authorList>
    </citation>
    <scope>NUCLEOTIDE SEQUENCE [LARGE SCALE GENOMIC DNA]</scope>
    <source>
        <strain evidence="15 16">TBRC 11910</strain>
    </source>
</reference>
<keyword evidence="16" id="KW-1185">Reference proteome</keyword>
<evidence type="ECO:0000256" key="8">
    <source>
        <dbReference type="ARBA" id="ARBA00022989"/>
    </source>
</evidence>
<accession>A0A848KZ29</accession>
<keyword evidence="4" id="KW-0597">Phosphoprotein</keyword>
<dbReference type="Gene3D" id="1.10.287.130">
    <property type="match status" value="1"/>
</dbReference>
<evidence type="ECO:0000256" key="6">
    <source>
        <dbReference type="ARBA" id="ARBA00022692"/>
    </source>
</evidence>
<dbReference type="GO" id="GO:0000155">
    <property type="term" value="F:phosphorelay sensor kinase activity"/>
    <property type="evidence" value="ECO:0007669"/>
    <property type="project" value="InterPro"/>
</dbReference>
<dbReference type="Pfam" id="PF02518">
    <property type="entry name" value="HATPase_c"/>
    <property type="match status" value="1"/>
</dbReference>
<dbReference type="PROSITE" id="PS50109">
    <property type="entry name" value="HIS_KIN"/>
    <property type="match status" value="1"/>
</dbReference>
<evidence type="ECO:0000256" key="5">
    <source>
        <dbReference type="ARBA" id="ARBA00022679"/>
    </source>
</evidence>
<keyword evidence="8 12" id="KW-1133">Transmembrane helix</keyword>
<evidence type="ECO:0000256" key="7">
    <source>
        <dbReference type="ARBA" id="ARBA00022777"/>
    </source>
</evidence>
<feature type="domain" description="HAMP" evidence="14">
    <location>
        <begin position="162"/>
        <end position="215"/>
    </location>
</feature>
<dbReference type="InterPro" id="IPR003660">
    <property type="entry name" value="HAMP_dom"/>
</dbReference>
<evidence type="ECO:0000256" key="3">
    <source>
        <dbReference type="ARBA" id="ARBA00012438"/>
    </source>
</evidence>
<dbReference type="PROSITE" id="PS50885">
    <property type="entry name" value="HAMP"/>
    <property type="match status" value="1"/>
</dbReference>
<sequence>MTVGLLFAAILILVTLHQLLLRAADAATHARAAQIGQVLSTEGLRGVDAPLLATAHNVTLIQVIDSHGVIQLTNDERFGRPMARPMPPGERSTLHGTHGDATDEEFQATALGVASPQGPMTVVVGAAESPINWTVLIVAILCCIVFPVIVILMAVLTHHFVGRTLRPVMAIVHRVGDITGGDLDQRVPVPNTDDEIATLARTMNAMLDRIESARAQQLQFVGDASHELNSPLTTLVGLLDLARTKNTAIEPATIETVMLPDALRLQQMVADLLLLARADERGVPLRVGDVDLDDIVSAEATRLAALSPHTVEAHIVAARVRGDGEKLTRALRNIADNAGRHAMSTVTFTMAVDSHDATVTITVTDDGDGIPDDDKHRVTERFVRLESARDRGSGGSGLGLAIVAEIVRAHHGGILIADAPEGGATVGFTLPSEAR</sequence>
<comment type="caution">
    <text evidence="15">The sequence shown here is derived from an EMBL/GenBank/DDBJ whole genome shotgun (WGS) entry which is preliminary data.</text>
</comment>
<evidence type="ECO:0000259" key="14">
    <source>
        <dbReference type="PROSITE" id="PS50885"/>
    </source>
</evidence>
<dbReference type="GO" id="GO:0005886">
    <property type="term" value="C:plasma membrane"/>
    <property type="evidence" value="ECO:0007669"/>
    <property type="project" value="UniProtKB-SubCell"/>
</dbReference>
<keyword evidence="10 12" id="KW-0472">Membrane</keyword>
<evidence type="ECO:0000256" key="2">
    <source>
        <dbReference type="ARBA" id="ARBA00004236"/>
    </source>
</evidence>
<dbReference type="InterPro" id="IPR005467">
    <property type="entry name" value="His_kinase_dom"/>
</dbReference>
<dbReference type="CDD" id="cd00082">
    <property type="entry name" value="HisKA"/>
    <property type="match status" value="1"/>
</dbReference>
<dbReference type="CDD" id="cd06225">
    <property type="entry name" value="HAMP"/>
    <property type="match status" value="1"/>
</dbReference>
<dbReference type="Proteomes" id="UP000550729">
    <property type="component" value="Unassembled WGS sequence"/>
</dbReference>
<evidence type="ECO:0000313" key="16">
    <source>
        <dbReference type="Proteomes" id="UP000550729"/>
    </source>
</evidence>
<dbReference type="SMART" id="SM00387">
    <property type="entry name" value="HATPase_c"/>
    <property type="match status" value="1"/>
</dbReference>
<dbReference type="InterPro" id="IPR004358">
    <property type="entry name" value="Sig_transdc_His_kin-like_C"/>
</dbReference>
<evidence type="ECO:0000313" key="15">
    <source>
        <dbReference type="EMBL" id="NMO03649.1"/>
    </source>
</evidence>
<dbReference type="Pfam" id="PF00672">
    <property type="entry name" value="HAMP"/>
    <property type="match status" value="1"/>
</dbReference>
<evidence type="ECO:0000256" key="1">
    <source>
        <dbReference type="ARBA" id="ARBA00000085"/>
    </source>
</evidence>
<dbReference type="PANTHER" id="PTHR45436">
    <property type="entry name" value="SENSOR HISTIDINE KINASE YKOH"/>
    <property type="match status" value="1"/>
</dbReference>
<feature type="region of interest" description="Disordered" evidence="11">
    <location>
        <begin position="80"/>
        <end position="99"/>
    </location>
</feature>
<keyword evidence="9" id="KW-0902">Two-component regulatory system</keyword>
<dbReference type="SUPFAM" id="SSF55874">
    <property type="entry name" value="ATPase domain of HSP90 chaperone/DNA topoisomerase II/histidine kinase"/>
    <property type="match status" value="1"/>
</dbReference>
<keyword evidence="5" id="KW-0808">Transferase</keyword>
<evidence type="ECO:0000256" key="11">
    <source>
        <dbReference type="SAM" id="MobiDB-lite"/>
    </source>
</evidence>
<dbReference type="EC" id="2.7.13.3" evidence="3"/>
<dbReference type="Gene3D" id="3.30.565.10">
    <property type="entry name" value="Histidine kinase-like ATPase, C-terminal domain"/>
    <property type="match status" value="1"/>
</dbReference>
<dbReference type="PANTHER" id="PTHR45436:SF5">
    <property type="entry name" value="SENSOR HISTIDINE KINASE TRCS"/>
    <property type="match status" value="1"/>
</dbReference>
<dbReference type="InterPro" id="IPR036097">
    <property type="entry name" value="HisK_dim/P_sf"/>
</dbReference>
<protein>
    <recommendedName>
        <fullName evidence="3">histidine kinase</fullName>
        <ecNumber evidence="3">2.7.13.3</ecNumber>
    </recommendedName>
</protein>
<dbReference type="InterPro" id="IPR050428">
    <property type="entry name" value="TCS_sensor_his_kinase"/>
</dbReference>
<comment type="subcellular location">
    <subcellularLocation>
        <location evidence="2">Cell membrane</location>
    </subcellularLocation>
</comment>
<feature type="domain" description="Histidine kinase" evidence="13">
    <location>
        <begin position="223"/>
        <end position="434"/>
    </location>
</feature>
<dbReference type="PRINTS" id="PR00344">
    <property type="entry name" value="BCTRLSENSOR"/>
</dbReference>
<evidence type="ECO:0000256" key="12">
    <source>
        <dbReference type="SAM" id="Phobius"/>
    </source>
</evidence>
<evidence type="ECO:0000256" key="10">
    <source>
        <dbReference type="ARBA" id="ARBA00023136"/>
    </source>
</evidence>
<feature type="transmembrane region" description="Helical" evidence="12">
    <location>
        <begin position="133"/>
        <end position="156"/>
    </location>
</feature>
<organism evidence="15 16">
    <name type="scientific">Gordonia asplenii</name>
    <dbReference type="NCBI Taxonomy" id="2725283"/>
    <lineage>
        <taxon>Bacteria</taxon>
        <taxon>Bacillati</taxon>
        <taxon>Actinomycetota</taxon>
        <taxon>Actinomycetes</taxon>
        <taxon>Mycobacteriales</taxon>
        <taxon>Gordoniaceae</taxon>
        <taxon>Gordonia</taxon>
    </lineage>
</organism>
<evidence type="ECO:0000259" key="13">
    <source>
        <dbReference type="PROSITE" id="PS50109"/>
    </source>
</evidence>
<dbReference type="AlphaFoldDB" id="A0A848KZ29"/>
<dbReference type="InterPro" id="IPR003594">
    <property type="entry name" value="HATPase_dom"/>
</dbReference>
<name>A0A848KZ29_9ACTN</name>
<dbReference type="InterPro" id="IPR003661">
    <property type="entry name" value="HisK_dim/P_dom"/>
</dbReference>
<keyword evidence="6 12" id="KW-0812">Transmembrane</keyword>
<proteinExistence type="predicted"/>
<evidence type="ECO:0000256" key="9">
    <source>
        <dbReference type="ARBA" id="ARBA00023012"/>
    </source>
</evidence>